<feature type="transmembrane region" description="Helical" evidence="6">
    <location>
        <begin position="96"/>
        <end position="116"/>
    </location>
</feature>
<evidence type="ECO:0000256" key="3">
    <source>
        <dbReference type="ARBA" id="ARBA00022692"/>
    </source>
</evidence>
<reference evidence="9" key="1">
    <citation type="submission" date="2016-10" db="EMBL/GenBank/DDBJ databases">
        <authorList>
            <person name="Varghese N."/>
            <person name="Submissions S."/>
        </authorList>
    </citation>
    <scope>NUCLEOTIDE SEQUENCE [LARGE SCALE GENOMIC DNA]</scope>
    <source>
        <strain evidence="9">DSM 5918</strain>
    </source>
</reference>
<evidence type="ECO:0000256" key="4">
    <source>
        <dbReference type="ARBA" id="ARBA00022989"/>
    </source>
</evidence>
<dbReference type="Pfam" id="PF00892">
    <property type="entry name" value="EamA"/>
    <property type="match status" value="2"/>
</dbReference>
<dbReference type="RefSeq" id="WP_092379085.1">
    <property type="nucleotide sequence ID" value="NZ_FORX01000025.1"/>
</dbReference>
<keyword evidence="3 6" id="KW-0812">Transmembrane</keyword>
<name>A0A1I3ZLY8_9BACT</name>
<dbReference type="EMBL" id="FORX01000025">
    <property type="protein sequence ID" value="SFK45027.1"/>
    <property type="molecule type" value="Genomic_DNA"/>
</dbReference>
<dbReference type="GO" id="GO:0005886">
    <property type="term" value="C:plasma membrane"/>
    <property type="evidence" value="ECO:0007669"/>
    <property type="project" value="UniProtKB-SubCell"/>
</dbReference>
<gene>
    <name evidence="8" type="ORF">SAMN04488082_12541</name>
</gene>
<keyword evidence="2" id="KW-1003">Cell membrane</keyword>
<feature type="transmembrane region" description="Helical" evidence="6">
    <location>
        <begin position="213"/>
        <end position="234"/>
    </location>
</feature>
<keyword evidence="5 6" id="KW-0472">Membrane</keyword>
<evidence type="ECO:0000256" key="2">
    <source>
        <dbReference type="ARBA" id="ARBA00022475"/>
    </source>
</evidence>
<dbReference type="OrthoDB" id="5416392at2"/>
<dbReference type="InterPro" id="IPR000620">
    <property type="entry name" value="EamA_dom"/>
</dbReference>
<feature type="transmembrane region" description="Helical" evidence="6">
    <location>
        <begin position="36"/>
        <end position="55"/>
    </location>
</feature>
<dbReference type="Gene3D" id="1.10.3730.20">
    <property type="match status" value="1"/>
</dbReference>
<feature type="transmembrane region" description="Helical" evidence="6">
    <location>
        <begin position="67"/>
        <end position="84"/>
    </location>
</feature>
<feature type="transmembrane region" description="Helical" evidence="6">
    <location>
        <begin position="151"/>
        <end position="170"/>
    </location>
</feature>
<evidence type="ECO:0000256" key="1">
    <source>
        <dbReference type="ARBA" id="ARBA00004651"/>
    </source>
</evidence>
<proteinExistence type="predicted"/>
<feature type="transmembrane region" description="Helical" evidence="6">
    <location>
        <begin position="246"/>
        <end position="263"/>
    </location>
</feature>
<organism evidence="8 9">
    <name type="scientific">Desulfomicrobium apsheronum</name>
    <dbReference type="NCBI Taxonomy" id="52560"/>
    <lineage>
        <taxon>Bacteria</taxon>
        <taxon>Pseudomonadati</taxon>
        <taxon>Thermodesulfobacteriota</taxon>
        <taxon>Desulfovibrionia</taxon>
        <taxon>Desulfovibrionales</taxon>
        <taxon>Desulfomicrobiaceae</taxon>
        <taxon>Desulfomicrobium</taxon>
    </lineage>
</organism>
<evidence type="ECO:0000313" key="8">
    <source>
        <dbReference type="EMBL" id="SFK45027.1"/>
    </source>
</evidence>
<dbReference type="Proteomes" id="UP000198635">
    <property type="component" value="Unassembled WGS sequence"/>
</dbReference>
<dbReference type="AlphaFoldDB" id="A0A1I3ZLY8"/>
<comment type="subcellular location">
    <subcellularLocation>
        <location evidence="1">Cell membrane</location>
        <topology evidence="1">Multi-pass membrane protein</topology>
    </subcellularLocation>
</comment>
<accession>A0A1I3ZLY8</accession>
<dbReference type="STRING" id="52560.SAMN04488082_12541"/>
<feature type="domain" description="EamA" evidence="7">
    <location>
        <begin position="153"/>
        <end position="286"/>
    </location>
</feature>
<feature type="transmembrane region" description="Helical" evidence="6">
    <location>
        <begin position="7"/>
        <end position="30"/>
    </location>
</feature>
<protein>
    <submittedName>
        <fullName evidence="8">Permease of the drug/metabolite transporter (DMT) superfamily</fullName>
    </submittedName>
</protein>
<feature type="transmembrane region" description="Helical" evidence="6">
    <location>
        <begin position="128"/>
        <end position="145"/>
    </location>
</feature>
<dbReference type="InterPro" id="IPR037185">
    <property type="entry name" value="EmrE-like"/>
</dbReference>
<dbReference type="PANTHER" id="PTHR32322:SF18">
    <property type="entry name" value="S-ADENOSYLMETHIONINE_S-ADENOSYLHOMOCYSTEINE TRANSPORTER"/>
    <property type="match status" value="1"/>
</dbReference>
<keyword evidence="4 6" id="KW-1133">Transmembrane helix</keyword>
<evidence type="ECO:0000259" key="7">
    <source>
        <dbReference type="Pfam" id="PF00892"/>
    </source>
</evidence>
<sequence length="333" mass="36483">MAFFPALPFISLFVGMLLWGSSFVAFKYAVMFFDPIVVVFMRMALSGFLFLLVLPRWRPRNLRREDLGFMVFMALCEPCFYFVFEGQALTLTSASQAGMVAATLPILVAVCAGFFLGEQLTSRSWTGLVLALAGVVWVSISGVATETAPRPLLGNFLELLAMFCAAGYTVSMKKLCARYSPWFLTAVQSMVGTVFFFPLLFLPSTALPVAFPVGPSLAVLYLCVFISIGAYGFYNYGISKLPAWQATAFVNLIPVFSMLLGWLCLDERLNFSQLAGVGVVFAGVLLCQQWPETENRNTLVRDLSEEGALVESVTVSLDGTSLESVLVPVRGKD</sequence>
<dbReference type="InterPro" id="IPR050638">
    <property type="entry name" value="AA-Vitamin_Transporters"/>
</dbReference>
<evidence type="ECO:0000256" key="6">
    <source>
        <dbReference type="SAM" id="Phobius"/>
    </source>
</evidence>
<feature type="transmembrane region" description="Helical" evidence="6">
    <location>
        <begin position="182"/>
        <end position="201"/>
    </location>
</feature>
<evidence type="ECO:0000313" key="9">
    <source>
        <dbReference type="Proteomes" id="UP000198635"/>
    </source>
</evidence>
<dbReference type="SUPFAM" id="SSF103481">
    <property type="entry name" value="Multidrug resistance efflux transporter EmrE"/>
    <property type="match status" value="2"/>
</dbReference>
<dbReference type="PANTHER" id="PTHR32322">
    <property type="entry name" value="INNER MEMBRANE TRANSPORTER"/>
    <property type="match status" value="1"/>
</dbReference>
<feature type="transmembrane region" description="Helical" evidence="6">
    <location>
        <begin position="269"/>
        <end position="287"/>
    </location>
</feature>
<evidence type="ECO:0000256" key="5">
    <source>
        <dbReference type="ARBA" id="ARBA00023136"/>
    </source>
</evidence>
<feature type="domain" description="EamA" evidence="7">
    <location>
        <begin position="10"/>
        <end position="139"/>
    </location>
</feature>
<keyword evidence="9" id="KW-1185">Reference proteome</keyword>